<gene>
    <name evidence="1" type="ORF">A4X09_0g7281</name>
</gene>
<name>A0A8X7N133_9BASI</name>
<keyword evidence="2" id="KW-1185">Reference proteome</keyword>
<dbReference type="EMBL" id="LWDG02000680">
    <property type="protein sequence ID" value="KAE8263233.1"/>
    <property type="molecule type" value="Genomic_DNA"/>
</dbReference>
<comment type="caution">
    <text evidence="1">The sequence shown here is derived from an EMBL/GenBank/DDBJ whole genome shotgun (WGS) entry which is preliminary data.</text>
</comment>
<evidence type="ECO:0000313" key="1">
    <source>
        <dbReference type="EMBL" id="KAE8263233.1"/>
    </source>
</evidence>
<reference evidence="1" key="1">
    <citation type="submission" date="2016-04" db="EMBL/GenBank/DDBJ databases">
        <authorList>
            <person name="Nguyen H.D."/>
            <person name="Samba Siva P."/>
            <person name="Cullis J."/>
            <person name="Levesque C.A."/>
            <person name="Hambleton S."/>
        </authorList>
    </citation>
    <scope>NUCLEOTIDE SEQUENCE</scope>
    <source>
        <strain evidence="1">DAOMC 236422</strain>
    </source>
</reference>
<reference evidence="1" key="2">
    <citation type="journal article" date="2019" name="IMA Fungus">
        <title>Genome sequencing and comparison of five Tilletia species to identify candidate genes for the detection of regulated species infecting wheat.</title>
        <authorList>
            <person name="Nguyen H.D.T."/>
            <person name="Sultana T."/>
            <person name="Kesanakurti P."/>
            <person name="Hambleton S."/>
        </authorList>
    </citation>
    <scope>NUCLEOTIDE SEQUENCE</scope>
    <source>
        <strain evidence="1">DAOMC 236422</strain>
    </source>
</reference>
<dbReference type="AlphaFoldDB" id="A0A8X7N133"/>
<accession>A0A8X7N133</accession>
<dbReference type="Proteomes" id="UP000078113">
    <property type="component" value="Unassembled WGS sequence"/>
</dbReference>
<organism evidence="1 2">
    <name type="scientific">Tilletia walkeri</name>
    <dbReference type="NCBI Taxonomy" id="117179"/>
    <lineage>
        <taxon>Eukaryota</taxon>
        <taxon>Fungi</taxon>
        <taxon>Dikarya</taxon>
        <taxon>Basidiomycota</taxon>
        <taxon>Ustilaginomycotina</taxon>
        <taxon>Exobasidiomycetes</taxon>
        <taxon>Tilletiales</taxon>
        <taxon>Tilletiaceae</taxon>
        <taxon>Tilletia</taxon>
    </lineage>
</organism>
<protein>
    <submittedName>
        <fullName evidence="1">Uncharacterized protein</fullName>
    </submittedName>
</protein>
<proteinExistence type="predicted"/>
<sequence length="219" mass="24166">MITPSALRSIAPFAEVHSPEPLKIKGYRGNDHQRTTGVVVLPVSFPTSNRSAPVDCRFEFHVVEDCTEGWILGVDNMKIDGIDARSREERLEFEKRPDAEVKLLQAIDEAPVGAHLLCGEDTMVQLRTTSFIKVQTVAEDLVVQPWLFVGKEVKSGVVVGPKTQVAELRNEADTPLVLRDGDPLGDLVPVDCEFKSICDMHECRGSMDAAGQKEVDEIL</sequence>
<evidence type="ECO:0000313" key="2">
    <source>
        <dbReference type="Proteomes" id="UP000078113"/>
    </source>
</evidence>